<dbReference type="InterPro" id="IPR000182">
    <property type="entry name" value="GNAT_dom"/>
</dbReference>
<gene>
    <name evidence="4" type="ORF">GCM10022239_06030</name>
</gene>
<evidence type="ECO:0000313" key="5">
    <source>
        <dbReference type="Proteomes" id="UP001501004"/>
    </source>
</evidence>
<feature type="domain" description="N-acetyltransferase" evidence="3">
    <location>
        <begin position="26"/>
        <end position="189"/>
    </location>
</feature>
<organism evidence="4 5">
    <name type="scientific">Leifsonella bigeumensis</name>
    <dbReference type="NCBI Taxonomy" id="433643"/>
    <lineage>
        <taxon>Bacteria</taxon>
        <taxon>Bacillati</taxon>
        <taxon>Actinomycetota</taxon>
        <taxon>Actinomycetes</taxon>
        <taxon>Micrococcales</taxon>
        <taxon>Microbacteriaceae</taxon>
        <taxon>Leifsonella</taxon>
    </lineage>
</organism>
<sequence>MSSIAPLRHRIVAPRSLPVPSSIDDLTWRPATASDVDIILDCARAIDAVDHPHFVTTREEIEEDLGHSYVSLERDSLLAVHGDGQVVAYGMVVLGPGQETLVRSIFLGGVRPSERDKGIGRQLLAWQEARALQQFAESDKALPGWMIVWTDERATATVRLAERSGFQIARYFLELRRDLSEPISPRPLEGYRIVPFDAARSEAARLARNDAFRDHWGSQPTTEENWNEMVGRSVFRSDLSFLAIAPDGDVAGFVLSEVNEEDFVPQGFSSAYIDLVGVRRAHRRGGIAPALLTRTLEAIAAADLEKAVLDVDAENPTGALDLYTGVGFVEANRSLQLNKVF</sequence>
<dbReference type="Gene3D" id="3.40.630.30">
    <property type="match status" value="1"/>
</dbReference>
<proteinExistence type="predicted"/>
<accession>A0ABP7F6N0</accession>
<name>A0ABP7F6N0_9MICO</name>
<comment type="caution">
    <text evidence="4">The sequence shown here is derived from an EMBL/GenBank/DDBJ whole genome shotgun (WGS) entry which is preliminary data.</text>
</comment>
<dbReference type="PROSITE" id="PS51186">
    <property type="entry name" value="GNAT"/>
    <property type="match status" value="2"/>
</dbReference>
<feature type="domain" description="N-acetyltransferase" evidence="3">
    <location>
        <begin position="191"/>
        <end position="341"/>
    </location>
</feature>
<dbReference type="RefSeq" id="WP_344753579.1">
    <property type="nucleotide sequence ID" value="NZ_BAABAE010000002.1"/>
</dbReference>
<reference evidence="5" key="1">
    <citation type="journal article" date="2019" name="Int. J. Syst. Evol. Microbiol.">
        <title>The Global Catalogue of Microorganisms (GCM) 10K type strain sequencing project: providing services to taxonomists for standard genome sequencing and annotation.</title>
        <authorList>
            <consortium name="The Broad Institute Genomics Platform"/>
            <consortium name="The Broad Institute Genome Sequencing Center for Infectious Disease"/>
            <person name="Wu L."/>
            <person name="Ma J."/>
        </authorList>
    </citation>
    <scope>NUCLEOTIDE SEQUENCE [LARGE SCALE GENOMIC DNA]</scope>
    <source>
        <strain evidence="5">JCM 16949</strain>
    </source>
</reference>
<evidence type="ECO:0000256" key="1">
    <source>
        <dbReference type="ARBA" id="ARBA00022679"/>
    </source>
</evidence>
<keyword evidence="2" id="KW-0012">Acyltransferase</keyword>
<evidence type="ECO:0000313" key="4">
    <source>
        <dbReference type="EMBL" id="GAA3732406.1"/>
    </source>
</evidence>
<dbReference type="SUPFAM" id="SSF55729">
    <property type="entry name" value="Acyl-CoA N-acyltransferases (Nat)"/>
    <property type="match status" value="2"/>
</dbReference>
<dbReference type="InterPro" id="IPR050832">
    <property type="entry name" value="Bact_Acetyltransf"/>
</dbReference>
<dbReference type="Pfam" id="PF00583">
    <property type="entry name" value="Acetyltransf_1"/>
    <property type="match status" value="2"/>
</dbReference>
<dbReference type="PANTHER" id="PTHR43877">
    <property type="entry name" value="AMINOALKYLPHOSPHONATE N-ACETYLTRANSFERASE-RELATED-RELATED"/>
    <property type="match status" value="1"/>
</dbReference>
<keyword evidence="1" id="KW-0808">Transferase</keyword>
<dbReference type="PANTHER" id="PTHR43877:SF1">
    <property type="entry name" value="ACETYLTRANSFERASE"/>
    <property type="match status" value="1"/>
</dbReference>
<evidence type="ECO:0000259" key="3">
    <source>
        <dbReference type="PROSITE" id="PS51186"/>
    </source>
</evidence>
<dbReference type="Proteomes" id="UP001501004">
    <property type="component" value="Unassembled WGS sequence"/>
</dbReference>
<protein>
    <submittedName>
        <fullName evidence="4">GNAT family N-acetyltransferase</fullName>
    </submittedName>
</protein>
<dbReference type="CDD" id="cd04301">
    <property type="entry name" value="NAT_SF"/>
    <property type="match status" value="2"/>
</dbReference>
<dbReference type="EMBL" id="BAABAE010000002">
    <property type="protein sequence ID" value="GAA3732406.1"/>
    <property type="molecule type" value="Genomic_DNA"/>
</dbReference>
<evidence type="ECO:0000256" key="2">
    <source>
        <dbReference type="ARBA" id="ARBA00023315"/>
    </source>
</evidence>
<dbReference type="InterPro" id="IPR016181">
    <property type="entry name" value="Acyl_CoA_acyltransferase"/>
</dbReference>
<keyword evidence="5" id="KW-1185">Reference proteome</keyword>